<dbReference type="PROSITE" id="PS01161">
    <property type="entry name" value="GLC_GALNAC_ISOMERASE"/>
    <property type="match status" value="1"/>
</dbReference>
<comment type="similarity">
    <text evidence="4">Belongs to the glucosamine/galactosamine-6-phosphate isomerase family. NagB subfamily.</text>
</comment>
<keyword evidence="7" id="KW-1185">Reference proteome</keyword>
<feature type="active site" description="Proton acceptor; for enolization step" evidence="4">
    <location>
        <position position="65"/>
    </location>
</feature>
<dbReference type="UniPathway" id="UPA00629">
    <property type="reaction ID" value="UER00684"/>
</dbReference>
<evidence type="ECO:0000256" key="1">
    <source>
        <dbReference type="ARBA" id="ARBA00000644"/>
    </source>
</evidence>
<feature type="active site" description="For ring-opening step" evidence="4">
    <location>
        <position position="141"/>
    </location>
</feature>
<dbReference type="Proteomes" id="UP000199668">
    <property type="component" value="Unassembled WGS sequence"/>
</dbReference>
<dbReference type="InterPro" id="IPR006148">
    <property type="entry name" value="Glc/Gal-6P_isomerase"/>
</dbReference>
<dbReference type="InterPro" id="IPR018321">
    <property type="entry name" value="Glucosamine6P_isomerase_CS"/>
</dbReference>
<dbReference type="GO" id="GO:0004342">
    <property type="term" value="F:glucosamine-6-phosphate deaminase activity"/>
    <property type="evidence" value="ECO:0007669"/>
    <property type="project" value="UniProtKB-UniRule"/>
</dbReference>
<dbReference type="EC" id="3.5.99.6" evidence="4"/>
<evidence type="ECO:0000313" key="7">
    <source>
        <dbReference type="Proteomes" id="UP000199668"/>
    </source>
</evidence>
<dbReference type="CDD" id="cd01399">
    <property type="entry name" value="GlcN6P_deaminase"/>
    <property type="match status" value="1"/>
</dbReference>
<dbReference type="PANTHER" id="PTHR11280:SF5">
    <property type="entry name" value="GLUCOSAMINE-6-PHOSPHATE ISOMERASE"/>
    <property type="match status" value="1"/>
</dbReference>
<evidence type="ECO:0000313" key="6">
    <source>
        <dbReference type="EMBL" id="SFM21105.1"/>
    </source>
</evidence>
<dbReference type="AlphaFoldDB" id="A0A1I4P0B1"/>
<accession>A0A1I4P0B1</accession>
<dbReference type="RefSeq" id="WP_090927646.1">
    <property type="nucleotide sequence ID" value="NZ_FOTY01000022.1"/>
</dbReference>
<dbReference type="InterPro" id="IPR037171">
    <property type="entry name" value="NagB/RpiA_transferase-like"/>
</dbReference>
<evidence type="ECO:0000259" key="5">
    <source>
        <dbReference type="Pfam" id="PF01182"/>
    </source>
</evidence>
<dbReference type="EMBL" id="FOTY01000022">
    <property type="protein sequence ID" value="SFM21105.1"/>
    <property type="molecule type" value="Genomic_DNA"/>
</dbReference>
<dbReference type="GO" id="GO:0006043">
    <property type="term" value="P:glucosamine catabolic process"/>
    <property type="evidence" value="ECO:0007669"/>
    <property type="project" value="TreeGrafter"/>
</dbReference>
<proteinExistence type="inferred from homology"/>
<reference evidence="6 7" key="1">
    <citation type="submission" date="2016-10" db="EMBL/GenBank/DDBJ databases">
        <authorList>
            <person name="de Groot N.N."/>
        </authorList>
    </citation>
    <scope>NUCLEOTIDE SEQUENCE [LARGE SCALE GENOMIC DNA]</scope>
    <source>
        <strain evidence="6 7">CGMCC 1.6134</strain>
    </source>
</reference>
<dbReference type="GO" id="GO:0005737">
    <property type="term" value="C:cytoplasm"/>
    <property type="evidence" value="ECO:0007669"/>
    <property type="project" value="TreeGrafter"/>
</dbReference>
<feature type="active site" description="Proton acceptor; for ring-opening step" evidence="4">
    <location>
        <position position="136"/>
    </location>
</feature>
<comment type="function">
    <text evidence="4">Catalyzes the reversible isomerization-deamination of glucosamine 6-phosphate (GlcN6P) to form fructose 6-phosphate (Fru6P) and ammonium ion.</text>
</comment>
<dbReference type="SUPFAM" id="SSF100950">
    <property type="entry name" value="NagB/RpiA/CoA transferase-like"/>
    <property type="match status" value="1"/>
</dbReference>
<evidence type="ECO:0000256" key="3">
    <source>
        <dbReference type="ARBA" id="ARBA00023277"/>
    </source>
</evidence>
<dbReference type="STRING" id="266892.SAMN04488054_12211"/>
<dbReference type="GO" id="GO:0019262">
    <property type="term" value="P:N-acetylneuraminate catabolic process"/>
    <property type="evidence" value="ECO:0007669"/>
    <property type="project" value="UniProtKB-UniRule"/>
</dbReference>
<dbReference type="InterPro" id="IPR004547">
    <property type="entry name" value="Glucosamine6P_isomerase"/>
</dbReference>
<comment type="pathway">
    <text evidence="4">Amino-sugar metabolism; N-acetylneuraminate degradation; D-fructose 6-phosphate from N-acetylneuraminate: step 5/5.</text>
</comment>
<evidence type="ECO:0000256" key="4">
    <source>
        <dbReference type="HAMAP-Rule" id="MF_01241"/>
    </source>
</evidence>
<sequence>MEVIAAKDYQDMSEKAASLIAEEINKQPAIVLGLATGGTPEGTYQALIREAGSVPLSRLQTFNLDEYAGLPPEHPNSYHFYMKEKLFLPLQLGANQTHLPRGDADDLQKEAGRYENHIQESGGIDLQLLGIGENGHIGFNEPGSSFDSRTHIVELKPSTREANARFFDEKEEVPHHAVTMGIQTIMESRRIMLLASGTRKQEAVTNLLEGKISEDFPASVLQKHPYVTIIADEAALSGVSFNKWVSEGRERETR</sequence>
<dbReference type="GO" id="GO:0042802">
    <property type="term" value="F:identical protein binding"/>
    <property type="evidence" value="ECO:0007669"/>
    <property type="project" value="TreeGrafter"/>
</dbReference>
<dbReference type="PANTHER" id="PTHR11280">
    <property type="entry name" value="GLUCOSAMINE-6-PHOSPHATE ISOMERASE"/>
    <property type="match status" value="1"/>
</dbReference>
<dbReference type="NCBIfam" id="TIGR00502">
    <property type="entry name" value="nagB"/>
    <property type="match status" value="1"/>
</dbReference>
<dbReference type="OrthoDB" id="9791139at2"/>
<keyword evidence="3 4" id="KW-0119">Carbohydrate metabolism</keyword>
<protein>
    <recommendedName>
        <fullName evidence="4">Glucosamine-6-phosphate deaminase</fullName>
        <ecNumber evidence="4">3.5.99.6</ecNumber>
    </recommendedName>
    <alternativeName>
        <fullName evidence="4">GlcN6P deaminase</fullName>
        <shortName evidence="4">GNPDA</shortName>
    </alternativeName>
    <alternativeName>
        <fullName evidence="4">Glucosamine-6-phosphate isomerase</fullName>
    </alternativeName>
</protein>
<feature type="domain" description="Glucosamine/galactosamine-6-phosphate isomerase" evidence="5">
    <location>
        <begin position="10"/>
        <end position="223"/>
    </location>
</feature>
<feature type="active site" description="For ring-opening step" evidence="4">
    <location>
        <position position="134"/>
    </location>
</feature>
<dbReference type="GO" id="GO:0006046">
    <property type="term" value="P:N-acetylglucosamine catabolic process"/>
    <property type="evidence" value="ECO:0007669"/>
    <property type="project" value="UniProtKB-UniRule"/>
</dbReference>
<dbReference type="Gene3D" id="3.40.50.1360">
    <property type="match status" value="1"/>
</dbReference>
<evidence type="ECO:0000256" key="2">
    <source>
        <dbReference type="ARBA" id="ARBA00022801"/>
    </source>
</evidence>
<comment type="caution">
    <text evidence="4">Lacks conserved residue(s) required for the propagation of feature annotation.</text>
</comment>
<dbReference type="Pfam" id="PF01182">
    <property type="entry name" value="Glucosamine_iso"/>
    <property type="match status" value="1"/>
</dbReference>
<organism evidence="6 7">
    <name type="scientific">Salibacterium qingdaonense</name>
    <dbReference type="NCBI Taxonomy" id="266892"/>
    <lineage>
        <taxon>Bacteria</taxon>
        <taxon>Bacillati</taxon>
        <taxon>Bacillota</taxon>
        <taxon>Bacilli</taxon>
        <taxon>Bacillales</taxon>
        <taxon>Bacillaceae</taxon>
    </lineage>
</organism>
<gene>
    <name evidence="4" type="primary">nagB</name>
    <name evidence="6" type="ORF">SAMN04488054_12211</name>
</gene>
<dbReference type="GO" id="GO:0005975">
    <property type="term" value="P:carbohydrate metabolic process"/>
    <property type="evidence" value="ECO:0007669"/>
    <property type="project" value="InterPro"/>
</dbReference>
<keyword evidence="2 4" id="KW-0378">Hydrolase</keyword>
<dbReference type="HAMAP" id="MF_01241">
    <property type="entry name" value="GlcN6P_deamin"/>
    <property type="match status" value="1"/>
</dbReference>
<comment type="catalytic activity">
    <reaction evidence="1 4">
        <text>alpha-D-glucosamine 6-phosphate + H2O = beta-D-fructose 6-phosphate + NH4(+)</text>
        <dbReference type="Rhea" id="RHEA:12172"/>
        <dbReference type="ChEBI" id="CHEBI:15377"/>
        <dbReference type="ChEBI" id="CHEBI:28938"/>
        <dbReference type="ChEBI" id="CHEBI:57634"/>
        <dbReference type="ChEBI" id="CHEBI:75989"/>
        <dbReference type="EC" id="3.5.99.6"/>
    </reaction>
</comment>
<dbReference type="FunFam" id="3.40.50.1360:FF:000003">
    <property type="entry name" value="Glucosamine-6-phosphate deaminase"/>
    <property type="match status" value="1"/>
</dbReference>
<name>A0A1I4P0B1_9BACI</name>